<dbReference type="AlphaFoldDB" id="A0A398CVP2"/>
<dbReference type="RefSeq" id="WP_119148614.1">
    <property type="nucleotide sequence ID" value="NZ_JBHSOV010000006.1"/>
</dbReference>
<evidence type="ECO:0000313" key="2">
    <source>
        <dbReference type="EMBL" id="RIE03937.1"/>
    </source>
</evidence>
<keyword evidence="1" id="KW-0732">Signal</keyword>
<evidence type="ECO:0000256" key="1">
    <source>
        <dbReference type="SAM" id="SignalP"/>
    </source>
</evidence>
<accession>A0A398CVP2</accession>
<keyword evidence="3" id="KW-1185">Reference proteome</keyword>
<proteinExistence type="predicted"/>
<dbReference type="OrthoDB" id="1947745at2"/>
<feature type="chain" id="PRO_5017430726" evidence="1">
    <location>
        <begin position="28"/>
        <end position="922"/>
    </location>
</feature>
<sequence>MFHKLIRIITISAFILFCCAPSLSTNAEELDPASDTSVPLQIPADAELKQPPAIDASTPIFGSDDFNPDKLQAGTEGTSRTRIELIEKRTRNSKQFVLGDGTFQTEYSMTDIHYEDANGQLQDMDTSLIDEDEIELLPNTTLSKEVFNDVEKVKQKKKQGKLDRSETDFMALRLPFSLKLPKKIYKGYSIGHGKEKLTFIPVGVSEASKGVKPADGSKNKLLYAEVWQNTDIELIATSQGVKENIILKSEQSPSQISFELRGNLNDRLSNESLRIMPAWLEDNHGVRRDVIITKRNERDRTYLDLTWDSAQLSYPVTIDPSTEIVDGNDDTFVDSGNPNTSYGDDPLLTVAKLGATNGMYSTYRYKNAYTRFSLSGIPSTGTTITSSVLRTKVISVSDYYQATIQPYRVAQTWNKYTTYSNAPLRVTTNPGSAVNVMQVGGVQYVYFDVTEMTKDSFSGGEISIGLYSVGDNINHTGANVSFASFSYPGGCSCDNVKLIVNWSNSEVPSPSATITSGIAYTTPYPKVTWSYSGTLNQVKYLVTVSKVNGTETYSSQDQLSSANEHTFLSALSEGTWTVKLKVFNGESWSSEVTQTITVNALPTISNFRVDATVENSLTLAWNVSNPYQVKYQIVGMKKGYWETYDSGIVTSSGTSHSVSLLRGEYEFALRVYNGASWTPWSIVNSATVNGKGLVYTYNASNQLSQLESFVTGAKINFQYDNNGNLTKRSISVPPQNTLIADGNPVEWVTRTKLIEDGYDDFINMADKQPERDIRRVYIDQDASYVYLMIELGRVTDYDLLYPHGYNDDNYFVYFPMTGATTYSSVTRNNTSVGTLKAYYEIASWHENDVTVHKYNNGSWQWMWTGTPESDGIGSKRIVNGTKVAASAILELRVPLNQIPGADLSKAFVVAASDTKDVDIAQN</sequence>
<evidence type="ECO:0000313" key="3">
    <source>
        <dbReference type="Proteomes" id="UP000266340"/>
    </source>
</evidence>
<dbReference type="InterPro" id="IPR036116">
    <property type="entry name" value="FN3_sf"/>
</dbReference>
<dbReference type="InterPro" id="IPR003961">
    <property type="entry name" value="FN3_dom"/>
</dbReference>
<dbReference type="EMBL" id="QXJM01000029">
    <property type="protein sequence ID" value="RIE03937.1"/>
    <property type="molecule type" value="Genomic_DNA"/>
</dbReference>
<gene>
    <name evidence="2" type="ORF">D3H35_08205</name>
</gene>
<name>A0A398CVP2_9BACL</name>
<feature type="signal peptide" evidence="1">
    <location>
        <begin position="1"/>
        <end position="27"/>
    </location>
</feature>
<reference evidence="2 3" key="1">
    <citation type="submission" date="2018-09" db="EMBL/GenBank/DDBJ databases">
        <title>Cohnella cavernae sp. nov., isolated from a karst cave.</title>
        <authorList>
            <person name="Zhu H."/>
        </authorList>
    </citation>
    <scope>NUCLEOTIDE SEQUENCE [LARGE SCALE GENOMIC DNA]</scope>
    <source>
        <strain evidence="2 3">K2E09-144</strain>
    </source>
</reference>
<protein>
    <submittedName>
        <fullName evidence="2">Fibronectin type III domain-containing protein</fullName>
    </submittedName>
</protein>
<organism evidence="2 3">
    <name type="scientific">Cohnella faecalis</name>
    <dbReference type="NCBI Taxonomy" id="2315694"/>
    <lineage>
        <taxon>Bacteria</taxon>
        <taxon>Bacillati</taxon>
        <taxon>Bacillota</taxon>
        <taxon>Bacilli</taxon>
        <taxon>Bacillales</taxon>
        <taxon>Paenibacillaceae</taxon>
        <taxon>Cohnella</taxon>
    </lineage>
</organism>
<dbReference type="SUPFAM" id="SSF49265">
    <property type="entry name" value="Fibronectin type III"/>
    <property type="match status" value="1"/>
</dbReference>
<dbReference type="Proteomes" id="UP000266340">
    <property type="component" value="Unassembled WGS sequence"/>
</dbReference>
<dbReference type="NCBIfam" id="NF033679">
    <property type="entry name" value="DNRLRE_dom"/>
    <property type="match status" value="1"/>
</dbReference>
<comment type="caution">
    <text evidence="2">The sequence shown here is derived from an EMBL/GenBank/DDBJ whole genome shotgun (WGS) entry which is preliminary data.</text>
</comment>
<dbReference type="CDD" id="cd00063">
    <property type="entry name" value="FN3"/>
    <property type="match status" value="1"/>
</dbReference>